<evidence type="ECO:0000256" key="17">
    <source>
        <dbReference type="ARBA" id="ARBA00031869"/>
    </source>
</evidence>
<keyword evidence="11" id="KW-1015">Disulfide bond</keyword>
<dbReference type="PRINTS" id="PR00237">
    <property type="entry name" value="GPCRRHODOPSN"/>
</dbReference>
<evidence type="ECO:0000256" key="8">
    <source>
        <dbReference type="ARBA" id="ARBA00022989"/>
    </source>
</evidence>
<proteinExistence type="evidence at transcript level"/>
<feature type="transmembrane region" description="Helical" evidence="19">
    <location>
        <begin position="212"/>
        <end position="241"/>
    </location>
</feature>
<evidence type="ECO:0000256" key="16">
    <source>
        <dbReference type="ARBA" id="ARBA00029815"/>
    </source>
</evidence>
<evidence type="ECO:0000256" key="1">
    <source>
        <dbReference type="ARBA" id="ARBA00004651"/>
    </source>
</evidence>
<dbReference type="Pfam" id="PF00001">
    <property type="entry name" value="7tm_1"/>
    <property type="match status" value="1"/>
</dbReference>
<dbReference type="InterPro" id="IPR001244">
    <property type="entry name" value="Prostglndn_DP_rcpt"/>
</dbReference>
<dbReference type="SUPFAM" id="SSF81321">
    <property type="entry name" value="Family A G protein-coupled receptor-like"/>
    <property type="match status" value="1"/>
</dbReference>
<keyword evidence="10 19" id="KW-0472">Membrane</keyword>
<feature type="region of interest" description="Disordered" evidence="18">
    <location>
        <begin position="464"/>
        <end position="485"/>
    </location>
</feature>
<dbReference type="PRINTS" id="PR00428">
    <property type="entry name" value="PROSTAGLNDNR"/>
</dbReference>
<keyword evidence="12 21" id="KW-0675">Receptor</keyword>
<dbReference type="InterPro" id="IPR001758">
    <property type="entry name" value="Prost_EP4_rcpt"/>
</dbReference>
<dbReference type="InterPro" id="IPR008365">
    <property type="entry name" value="Prostanoid_rcpt"/>
</dbReference>
<evidence type="ECO:0000256" key="18">
    <source>
        <dbReference type="SAM" id="MobiDB-lite"/>
    </source>
</evidence>
<evidence type="ECO:0000259" key="20">
    <source>
        <dbReference type="PROSITE" id="PS50262"/>
    </source>
</evidence>
<feature type="transmembrane region" description="Helical" evidence="19">
    <location>
        <begin position="124"/>
        <end position="145"/>
    </location>
</feature>
<dbReference type="PRINTS" id="PR00586">
    <property type="entry name" value="PRSTNOIDEP4R"/>
</dbReference>
<dbReference type="PROSITE" id="PS50262">
    <property type="entry name" value="G_PROTEIN_RECEP_F1_2"/>
    <property type="match status" value="1"/>
</dbReference>
<dbReference type="GO" id="GO:0004957">
    <property type="term" value="F:prostaglandin E receptor activity"/>
    <property type="evidence" value="ECO:0007669"/>
    <property type="project" value="InterPro"/>
</dbReference>
<organism evidence="21">
    <name type="scientific">Pinctada imbricata</name>
    <name type="common">Atlantic pearl-oyster</name>
    <name type="synonym">Pinctada martensii</name>
    <dbReference type="NCBI Taxonomy" id="66713"/>
    <lineage>
        <taxon>Eukaryota</taxon>
        <taxon>Metazoa</taxon>
        <taxon>Spiralia</taxon>
        <taxon>Lophotrochozoa</taxon>
        <taxon>Mollusca</taxon>
        <taxon>Bivalvia</taxon>
        <taxon>Autobranchia</taxon>
        <taxon>Pteriomorphia</taxon>
        <taxon>Pterioida</taxon>
        <taxon>Pterioidea</taxon>
        <taxon>Pteriidae</taxon>
        <taxon>Pinctada</taxon>
    </lineage>
</organism>
<dbReference type="PANTHER" id="PTHR11866:SF16">
    <property type="entry name" value="PROSTAGLANDIN E2 RECEPTOR EP4 SUBTYPE-LIKE PROTEIN"/>
    <property type="match status" value="1"/>
</dbReference>
<evidence type="ECO:0000256" key="4">
    <source>
        <dbReference type="ARBA" id="ARBA00019131"/>
    </source>
</evidence>
<feature type="transmembrane region" description="Helical" evidence="19">
    <location>
        <begin position="84"/>
        <end position="109"/>
    </location>
</feature>
<feature type="domain" description="G-protein coupled receptors family 1 profile" evidence="20">
    <location>
        <begin position="63"/>
        <end position="330"/>
    </location>
</feature>
<feature type="transmembrane region" description="Helical" evidence="19">
    <location>
        <begin position="54"/>
        <end position="72"/>
    </location>
</feature>
<sequence length="510" mass="57090">MEETNSSTYNVTGNVNITMPGHDILEDPCGSPDLHLNVSACKQNGLGISLATPVAMFTTGILGNILALVVLYTSKKEAKKTVFYTLLAGLGWTDLIGQLLTSPVAIAVYANNMQWVGGEPLCKYHAFVMIFFACITPLLVCAMSLERILALKFTYFYARTVTRRKAEIMITGCWIFVFIFCTLPLMGFGSYELQFPKSWCFLNFHKESEVDVAYASTFAILNITVILTNLCCNLVVVATLLKMRKKRLVITSPSLQRRQGTQKTKSPKKKETETQMVVFLCAITTVFTICCLPLNINILVNQITGHTNRKADLMGVRLASINQILDPWLYILMRKALIYKIFRYIKHWLCYGRLSPSKPAERSLHSYENVDVENAFPLGTIQNCGVKVVCHAPMEKDDDSQSDRSDSVSSTSNLLQCPYLSGSATTTNGPESNVRYSRSLSADDSAVVNNNDVQCKFLSKSCNSEENTKQRTKTKNNSIVDRPSKPFSRIRRNFSLPVNLRSRNNQNENT</sequence>
<evidence type="ECO:0000256" key="6">
    <source>
        <dbReference type="ARBA" id="ARBA00022553"/>
    </source>
</evidence>
<evidence type="ECO:0000256" key="15">
    <source>
        <dbReference type="ARBA" id="ARBA00025493"/>
    </source>
</evidence>
<evidence type="ECO:0000256" key="5">
    <source>
        <dbReference type="ARBA" id="ARBA00022475"/>
    </source>
</evidence>
<keyword evidence="5" id="KW-1003">Cell membrane</keyword>
<protein>
    <recommendedName>
        <fullName evidence="4">Prostaglandin E2 receptor EP4 subtype</fullName>
    </recommendedName>
    <alternativeName>
        <fullName evidence="17">Prostanoid EP4 receptor</fullName>
    </alternativeName>
    <alternativeName>
        <fullName evidence="16">Prostanoid TP receptor</fullName>
    </alternativeName>
    <alternativeName>
        <fullName evidence="3">Thromboxane A2 receptor</fullName>
    </alternativeName>
</protein>
<evidence type="ECO:0000256" key="7">
    <source>
        <dbReference type="ARBA" id="ARBA00022692"/>
    </source>
</evidence>
<reference evidence="21" key="1">
    <citation type="submission" date="2021-06" db="EMBL/GenBank/DDBJ databases">
        <title>Cloning and Expression Analysis of Prostaglandin Receptor EP4 Gene from Pinctada fucata martensii.</title>
        <authorList>
            <person name="Lu X."/>
            <person name="Jiao Y."/>
        </authorList>
    </citation>
    <scope>NUCLEOTIDE SEQUENCE</scope>
</reference>
<accession>A0A977XCY5</accession>
<comment type="function">
    <text evidence="15">Receptor for prostaglandin E2 (PGE2). The activity of this receptor is mediated by G(s) proteins that stimulate adenylate cyclase. Has a relaxing effect on smooth muscle. May play an important role in regulating renal hemodynamics, intestinal epithelial transport, adrenal aldosterone secretion, and uterine function.</text>
</comment>
<dbReference type="FunFam" id="1.20.1070.10:FF:000163">
    <property type="entry name" value="Thromboxane A2 receptor"/>
    <property type="match status" value="1"/>
</dbReference>
<feature type="transmembrane region" description="Helical" evidence="19">
    <location>
        <begin position="166"/>
        <end position="188"/>
    </location>
</feature>
<dbReference type="Gene3D" id="1.20.1070.10">
    <property type="entry name" value="Rhodopsin 7-helix transmembrane proteins"/>
    <property type="match status" value="1"/>
</dbReference>
<evidence type="ECO:0000256" key="2">
    <source>
        <dbReference type="ARBA" id="ARBA00011094"/>
    </source>
</evidence>
<evidence type="ECO:0000256" key="10">
    <source>
        <dbReference type="ARBA" id="ARBA00023136"/>
    </source>
</evidence>
<keyword evidence="13" id="KW-0325">Glycoprotein</keyword>
<dbReference type="GO" id="GO:0007189">
    <property type="term" value="P:adenylate cyclase-activating G protein-coupled receptor signaling pathway"/>
    <property type="evidence" value="ECO:0007669"/>
    <property type="project" value="TreeGrafter"/>
</dbReference>
<dbReference type="InterPro" id="IPR000276">
    <property type="entry name" value="GPCR_Rhodpsn"/>
</dbReference>
<keyword evidence="14" id="KW-0807">Transducer</keyword>
<evidence type="ECO:0000256" key="9">
    <source>
        <dbReference type="ARBA" id="ARBA00023040"/>
    </source>
</evidence>
<evidence type="ECO:0000256" key="12">
    <source>
        <dbReference type="ARBA" id="ARBA00023170"/>
    </source>
</evidence>
<comment type="subcellular location">
    <subcellularLocation>
        <location evidence="1">Cell membrane</location>
        <topology evidence="1">Multi-pass membrane protein</topology>
    </subcellularLocation>
</comment>
<dbReference type="CDD" id="cd14981">
    <property type="entry name" value="7tmA_Prostanoid_R"/>
    <property type="match status" value="1"/>
</dbReference>
<dbReference type="InterPro" id="IPR017452">
    <property type="entry name" value="GPCR_Rhodpsn_7TM"/>
</dbReference>
<feature type="transmembrane region" description="Helical" evidence="19">
    <location>
        <begin position="277"/>
        <end position="300"/>
    </location>
</feature>
<keyword evidence="9" id="KW-0297">G-protein coupled receptor</keyword>
<evidence type="ECO:0000256" key="11">
    <source>
        <dbReference type="ARBA" id="ARBA00023157"/>
    </source>
</evidence>
<keyword evidence="7 19" id="KW-0812">Transmembrane</keyword>
<name>A0A977XCY5_PINIB</name>
<keyword evidence="6" id="KW-0597">Phosphoprotein</keyword>
<dbReference type="GO" id="GO:0004960">
    <property type="term" value="F:thromboxane receptor activity"/>
    <property type="evidence" value="ECO:0007669"/>
    <property type="project" value="UniProtKB-ARBA"/>
</dbReference>
<keyword evidence="8 19" id="KW-1133">Transmembrane helix</keyword>
<dbReference type="GO" id="GO:0007204">
    <property type="term" value="P:positive regulation of cytosolic calcium ion concentration"/>
    <property type="evidence" value="ECO:0007669"/>
    <property type="project" value="TreeGrafter"/>
</dbReference>
<evidence type="ECO:0000256" key="13">
    <source>
        <dbReference type="ARBA" id="ARBA00023180"/>
    </source>
</evidence>
<dbReference type="EMBL" id="MZ394727">
    <property type="protein sequence ID" value="UXP07152.1"/>
    <property type="molecule type" value="mRNA"/>
</dbReference>
<comment type="subunit">
    <text evidence="2">Interacts with FEM1A.</text>
</comment>
<dbReference type="PRINTS" id="PR01788">
    <property type="entry name" value="PROSTANOIDR"/>
</dbReference>
<dbReference type="GO" id="GO:0005886">
    <property type="term" value="C:plasma membrane"/>
    <property type="evidence" value="ECO:0007669"/>
    <property type="project" value="UniProtKB-SubCell"/>
</dbReference>
<evidence type="ECO:0000256" key="19">
    <source>
        <dbReference type="SAM" id="Phobius"/>
    </source>
</evidence>
<dbReference type="PANTHER" id="PTHR11866">
    <property type="entry name" value="G-PROTEIN COUPLED RECEPTOR FAMILY 1 MEMBER"/>
    <property type="match status" value="1"/>
</dbReference>
<dbReference type="AlphaFoldDB" id="A0A977XCY5"/>
<feature type="compositionally biased region" description="Basic and acidic residues" evidence="18">
    <location>
        <begin position="395"/>
        <end position="406"/>
    </location>
</feature>
<evidence type="ECO:0000256" key="14">
    <source>
        <dbReference type="ARBA" id="ARBA00023224"/>
    </source>
</evidence>
<gene>
    <name evidence="21" type="primary">EP4-2</name>
</gene>
<evidence type="ECO:0000313" key="21">
    <source>
        <dbReference type="EMBL" id="UXP07152.1"/>
    </source>
</evidence>
<feature type="region of interest" description="Disordered" evidence="18">
    <location>
        <begin position="395"/>
        <end position="414"/>
    </location>
</feature>
<evidence type="ECO:0000256" key="3">
    <source>
        <dbReference type="ARBA" id="ARBA00017628"/>
    </source>
</evidence>